<feature type="domain" description="ABC transmembrane type-1" evidence="9">
    <location>
        <begin position="1"/>
        <end position="258"/>
    </location>
</feature>
<keyword evidence="11" id="KW-1185">Reference proteome</keyword>
<evidence type="ECO:0000256" key="3">
    <source>
        <dbReference type="ARBA" id="ARBA00022692"/>
    </source>
</evidence>
<keyword evidence="4" id="KW-0547">Nucleotide-binding</keyword>
<name>A0ABQ7JH77_9FUNG</name>
<evidence type="ECO:0000256" key="4">
    <source>
        <dbReference type="ARBA" id="ARBA00022741"/>
    </source>
</evidence>
<dbReference type="SUPFAM" id="SSF90123">
    <property type="entry name" value="ABC transporter transmembrane region"/>
    <property type="match status" value="1"/>
</dbReference>
<keyword evidence="6 8" id="KW-1133">Transmembrane helix</keyword>
<protein>
    <submittedName>
        <fullName evidence="10">Multidrug resistance-associated protein 1</fullName>
    </submittedName>
</protein>
<dbReference type="EMBL" id="JAAAIM010002665">
    <property type="protein sequence ID" value="KAG0271778.1"/>
    <property type="molecule type" value="Genomic_DNA"/>
</dbReference>
<sequence>MIFVSPQLLKSLLGFIQSYASPDETIHKPIELGIILAFGMFFSSLIVTFLDCQSLAISTNLGLEIRTALMSMVYRKALRLSNSARQKSTVGEITNHMSVDAERWPMGLPVVATYISMPLEIGIATWMLYDLIGWSIFVGIAAIILILPIQVKLGHSLQQFGAAKMKAMDSRLRLVNEVLGGMKIIKLYNWEEPSKARIAAVRHNEIELLKRFGFMFSVLVFAFNSTPLIVTLVSLSVYATHGGPSATPGDMNPQTIFV</sequence>
<feature type="transmembrane region" description="Helical" evidence="8">
    <location>
        <begin position="131"/>
        <end position="149"/>
    </location>
</feature>
<evidence type="ECO:0000313" key="11">
    <source>
        <dbReference type="Proteomes" id="UP001194696"/>
    </source>
</evidence>
<keyword evidence="2" id="KW-0813">Transport</keyword>
<comment type="subcellular location">
    <subcellularLocation>
        <location evidence="1">Membrane</location>
        <topology evidence="1">Multi-pass membrane protein</topology>
    </subcellularLocation>
</comment>
<proteinExistence type="predicted"/>
<dbReference type="InterPro" id="IPR044746">
    <property type="entry name" value="ABCC_6TM_D1"/>
</dbReference>
<dbReference type="InterPro" id="IPR036640">
    <property type="entry name" value="ABC1_TM_sf"/>
</dbReference>
<keyword evidence="3 8" id="KW-0812">Transmembrane</keyword>
<dbReference type="PROSITE" id="PS50929">
    <property type="entry name" value="ABC_TM1F"/>
    <property type="match status" value="1"/>
</dbReference>
<dbReference type="InterPro" id="IPR050173">
    <property type="entry name" value="ABC_transporter_C-like"/>
</dbReference>
<dbReference type="Pfam" id="PF00664">
    <property type="entry name" value="ABC_membrane"/>
    <property type="match status" value="1"/>
</dbReference>
<dbReference type="PANTHER" id="PTHR24223">
    <property type="entry name" value="ATP-BINDING CASSETTE SUB-FAMILY C"/>
    <property type="match status" value="1"/>
</dbReference>
<evidence type="ECO:0000256" key="6">
    <source>
        <dbReference type="ARBA" id="ARBA00022989"/>
    </source>
</evidence>
<evidence type="ECO:0000256" key="8">
    <source>
        <dbReference type="SAM" id="Phobius"/>
    </source>
</evidence>
<gene>
    <name evidence="10" type="primary">ABCC1_9</name>
    <name evidence="10" type="ORF">BGZ96_005629</name>
</gene>
<dbReference type="Gene3D" id="1.20.1560.10">
    <property type="entry name" value="ABC transporter type 1, transmembrane domain"/>
    <property type="match status" value="1"/>
</dbReference>
<comment type="caution">
    <text evidence="10">The sequence shown here is derived from an EMBL/GenBank/DDBJ whole genome shotgun (WGS) entry which is preliminary data.</text>
</comment>
<evidence type="ECO:0000259" key="9">
    <source>
        <dbReference type="PROSITE" id="PS50929"/>
    </source>
</evidence>
<evidence type="ECO:0000256" key="5">
    <source>
        <dbReference type="ARBA" id="ARBA00022840"/>
    </source>
</evidence>
<reference evidence="10 11" key="1">
    <citation type="journal article" date="2020" name="Fungal Divers.">
        <title>Resolving the Mortierellaceae phylogeny through synthesis of multi-gene phylogenetics and phylogenomics.</title>
        <authorList>
            <person name="Vandepol N."/>
            <person name="Liber J."/>
            <person name="Desiro A."/>
            <person name="Na H."/>
            <person name="Kennedy M."/>
            <person name="Barry K."/>
            <person name="Grigoriev I.V."/>
            <person name="Miller A.N."/>
            <person name="O'Donnell K."/>
            <person name="Stajich J.E."/>
            <person name="Bonito G."/>
        </authorList>
    </citation>
    <scope>NUCLEOTIDE SEQUENCE [LARGE SCALE GENOMIC DNA]</scope>
    <source>
        <strain evidence="10 11">AD045</strain>
    </source>
</reference>
<dbReference type="InterPro" id="IPR011527">
    <property type="entry name" value="ABC1_TM_dom"/>
</dbReference>
<keyword evidence="5" id="KW-0067">ATP-binding</keyword>
<evidence type="ECO:0000256" key="1">
    <source>
        <dbReference type="ARBA" id="ARBA00004141"/>
    </source>
</evidence>
<accession>A0ABQ7JH77</accession>
<evidence type="ECO:0000256" key="7">
    <source>
        <dbReference type="ARBA" id="ARBA00023136"/>
    </source>
</evidence>
<dbReference type="CDD" id="cd18579">
    <property type="entry name" value="ABC_6TM_ABCC_D1"/>
    <property type="match status" value="1"/>
</dbReference>
<feature type="non-terminal residue" evidence="10">
    <location>
        <position position="258"/>
    </location>
</feature>
<feature type="transmembrane region" description="Helical" evidence="8">
    <location>
        <begin position="106"/>
        <end position="125"/>
    </location>
</feature>
<evidence type="ECO:0000256" key="2">
    <source>
        <dbReference type="ARBA" id="ARBA00022448"/>
    </source>
</evidence>
<evidence type="ECO:0000313" key="10">
    <source>
        <dbReference type="EMBL" id="KAG0271778.1"/>
    </source>
</evidence>
<dbReference type="Proteomes" id="UP001194696">
    <property type="component" value="Unassembled WGS sequence"/>
</dbReference>
<organism evidence="10 11">
    <name type="scientific">Linnemannia gamsii</name>
    <dbReference type="NCBI Taxonomy" id="64522"/>
    <lineage>
        <taxon>Eukaryota</taxon>
        <taxon>Fungi</taxon>
        <taxon>Fungi incertae sedis</taxon>
        <taxon>Mucoromycota</taxon>
        <taxon>Mortierellomycotina</taxon>
        <taxon>Mortierellomycetes</taxon>
        <taxon>Mortierellales</taxon>
        <taxon>Mortierellaceae</taxon>
        <taxon>Linnemannia</taxon>
    </lineage>
</organism>
<keyword evidence="7 8" id="KW-0472">Membrane</keyword>
<feature type="transmembrane region" description="Helical" evidence="8">
    <location>
        <begin position="212"/>
        <end position="239"/>
    </location>
</feature>
<feature type="transmembrane region" description="Helical" evidence="8">
    <location>
        <begin position="30"/>
        <end position="50"/>
    </location>
</feature>